<dbReference type="AlphaFoldDB" id="A0A0K2UL04"/>
<organism evidence="1">
    <name type="scientific">Lepeophtheirus salmonis</name>
    <name type="common">Salmon louse</name>
    <name type="synonym">Caligus salmonis</name>
    <dbReference type="NCBI Taxonomy" id="72036"/>
    <lineage>
        <taxon>Eukaryota</taxon>
        <taxon>Metazoa</taxon>
        <taxon>Ecdysozoa</taxon>
        <taxon>Arthropoda</taxon>
        <taxon>Crustacea</taxon>
        <taxon>Multicrustacea</taxon>
        <taxon>Hexanauplia</taxon>
        <taxon>Copepoda</taxon>
        <taxon>Siphonostomatoida</taxon>
        <taxon>Caligidae</taxon>
        <taxon>Lepeophtheirus</taxon>
    </lineage>
</organism>
<name>A0A0K2UL04_LEPSM</name>
<sequence>MFITDSKTPLKCKKKMILNTYQQILLEKRHGEKIFRIHRKLTNWELYGYSGQDVKRRHVRSYENGCLP</sequence>
<reference evidence="1" key="1">
    <citation type="submission" date="2014-05" db="EMBL/GenBank/DDBJ databases">
        <authorList>
            <person name="Chronopoulou M."/>
        </authorList>
    </citation>
    <scope>NUCLEOTIDE SEQUENCE</scope>
    <source>
        <tissue evidence="1">Whole organism</tissue>
    </source>
</reference>
<dbReference type="EMBL" id="HACA01021568">
    <property type="protein sequence ID" value="CDW38929.1"/>
    <property type="molecule type" value="Transcribed_RNA"/>
</dbReference>
<proteinExistence type="predicted"/>
<protein>
    <submittedName>
        <fullName evidence="1">Uncharacterized protein</fullName>
    </submittedName>
</protein>
<accession>A0A0K2UL04</accession>
<evidence type="ECO:0000313" key="1">
    <source>
        <dbReference type="EMBL" id="CDW38929.1"/>
    </source>
</evidence>